<dbReference type="InterPro" id="IPR029058">
    <property type="entry name" value="AB_hydrolase_fold"/>
</dbReference>
<dbReference type="GO" id="GO:0016747">
    <property type="term" value="F:acyltransferase activity, transferring groups other than amino-acyl groups"/>
    <property type="evidence" value="ECO:0007669"/>
    <property type="project" value="TreeGrafter"/>
</dbReference>
<comment type="caution">
    <text evidence="1">The sequence shown here is derived from an EMBL/GenBank/DDBJ whole genome shotgun (WGS) entry which is preliminary data.</text>
</comment>
<dbReference type="SUPFAM" id="SSF53474">
    <property type="entry name" value="alpha/beta-Hydrolases"/>
    <property type="match status" value="1"/>
</dbReference>
<keyword evidence="2" id="KW-1185">Reference proteome</keyword>
<name>A0A2D0NCF7_FLAN2</name>
<evidence type="ECO:0000313" key="1">
    <source>
        <dbReference type="EMBL" id="PHN06060.1"/>
    </source>
</evidence>
<evidence type="ECO:0000313" key="2">
    <source>
        <dbReference type="Proteomes" id="UP000223913"/>
    </source>
</evidence>
<dbReference type="Pfam" id="PF00756">
    <property type="entry name" value="Esterase"/>
    <property type="match status" value="1"/>
</dbReference>
<dbReference type="PANTHER" id="PTHR48098:SF1">
    <property type="entry name" value="DIACYLGLYCEROL ACYLTRANSFERASE_MYCOLYLTRANSFERASE AG85A"/>
    <property type="match status" value="1"/>
</dbReference>
<accession>A0A2D0NCF7</accession>
<sequence length="267" mass="29630">MSSFRTIEVSDPRFERDGLRHITVKSPHLKSRGDISLFVPSGLSKPTTLPTLILLHGVYGSHWAWSLKGGAHLTAQALIDSGKIPPLLLAMPSDGLWGDGSGYLPHLQADFEKWIMDDVPAAVAAACPHVGPDSPLYIAGLSMGGWGALRLGARYPDRFEAISAHSAITRWSEMKDFVEEDIDRIPIPDTERTAFQLLQASRAQLPPLRFDCGREDPLLPGNRLLHQQLTQAGIPHHYEEYPGGHEWPYWEKHLEESLIFCTSGRTT</sequence>
<gene>
    <name evidence="1" type="ORF">CRP01_13905</name>
</gene>
<dbReference type="RefSeq" id="WP_099150653.1">
    <property type="nucleotide sequence ID" value="NZ_PDUD01000019.1"/>
</dbReference>
<dbReference type="EMBL" id="PDUD01000019">
    <property type="protein sequence ID" value="PHN06060.1"/>
    <property type="molecule type" value="Genomic_DNA"/>
</dbReference>
<organism evidence="1 2">
    <name type="scientific">Flavilitoribacter nigricans (strain ATCC 23147 / DSM 23189 / NBRC 102662 / NCIMB 1420 / SS-2)</name>
    <name type="common">Lewinella nigricans</name>
    <dbReference type="NCBI Taxonomy" id="1122177"/>
    <lineage>
        <taxon>Bacteria</taxon>
        <taxon>Pseudomonadati</taxon>
        <taxon>Bacteroidota</taxon>
        <taxon>Saprospiria</taxon>
        <taxon>Saprospirales</taxon>
        <taxon>Lewinellaceae</taxon>
        <taxon>Flavilitoribacter</taxon>
    </lineage>
</organism>
<dbReference type="InterPro" id="IPR050583">
    <property type="entry name" value="Mycobacterial_A85_antigen"/>
</dbReference>
<protein>
    <submittedName>
        <fullName evidence="1">Acetyl esterase</fullName>
    </submittedName>
</protein>
<dbReference type="PANTHER" id="PTHR48098">
    <property type="entry name" value="ENTEROCHELIN ESTERASE-RELATED"/>
    <property type="match status" value="1"/>
</dbReference>
<proteinExistence type="predicted"/>
<dbReference type="AlphaFoldDB" id="A0A2D0NCF7"/>
<dbReference type="Gene3D" id="3.40.50.1820">
    <property type="entry name" value="alpha/beta hydrolase"/>
    <property type="match status" value="1"/>
</dbReference>
<dbReference type="Proteomes" id="UP000223913">
    <property type="component" value="Unassembled WGS sequence"/>
</dbReference>
<reference evidence="1 2" key="1">
    <citation type="submission" date="2017-10" db="EMBL/GenBank/DDBJ databases">
        <title>The draft genome sequence of Lewinella nigricans NBRC 102662.</title>
        <authorList>
            <person name="Wang K."/>
        </authorList>
    </citation>
    <scope>NUCLEOTIDE SEQUENCE [LARGE SCALE GENOMIC DNA]</scope>
    <source>
        <strain evidence="1 2">NBRC 102662</strain>
    </source>
</reference>
<dbReference type="InterPro" id="IPR000801">
    <property type="entry name" value="Esterase-like"/>
</dbReference>
<dbReference type="OrthoDB" id="9803578at2"/>